<reference evidence="1" key="3">
    <citation type="submission" date="2023-05" db="EMBL/GenBank/DDBJ databases">
        <authorList>
            <person name="Smith C.H."/>
        </authorList>
    </citation>
    <scope>NUCLEOTIDE SEQUENCE</scope>
    <source>
        <strain evidence="1">CHS0354</strain>
        <tissue evidence="1">Mantle</tissue>
    </source>
</reference>
<dbReference type="AlphaFoldDB" id="A0AAE0SV13"/>
<keyword evidence="2" id="KW-1185">Reference proteome</keyword>
<dbReference type="EMBL" id="JAEAOA010001394">
    <property type="protein sequence ID" value="KAK3598451.1"/>
    <property type="molecule type" value="Genomic_DNA"/>
</dbReference>
<evidence type="ECO:0000313" key="2">
    <source>
        <dbReference type="Proteomes" id="UP001195483"/>
    </source>
</evidence>
<comment type="caution">
    <text evidence="1">The sequence shown here is derived from an EMBL/GenBank/DDBJ whole genome shotgun (WGS) entry which is preliminary data.</text>
</comment>
<proteinExistence type="predicted"/>
<name>A0AAE0SV13_9BIVA</name>
<reference evidence="1" key="1">
    <citation type="journal article" date="2021" name="Genome Biol. Evol.">
        <title>A High-Quality Reference Genome for a Parasitic Bivalve with Doubly Uniparental Inheritance (Bivalvia: Unionida).</title>
        <authorList>
            <person name="Smith C.H."/>
        </authorList>
    </citation>
    <scope>NUCLEOTIDE SEQUENCE</scope>
    <source>
        <strain evidence="1">CHS0354</strain>
    </source>
</reference>
<protein>
    <submittedName>
        <fullName evidence="1">Uncharacterized protein</fullName>
    </submittedName>
</protein>
<accession>A0AAE0SV13</accession>
<evidence type="ECO:0000313" key="1">
    <source>
        <dbReference type="EMBL" id="KAK3598451.1"/>
    </source>
</evidence>
<dbReference type="Proteomes" id="UP001195483">
    <property type="component" value="Unassembled WGS sequence"/>
</dbReference>
<reference evidence="1" key="2">
    <citation type="journal article" date="2021" name="Genome Biol. Evol.">
        <title>Developing a high-quality reference genome for a parasitic bivalve with doubly uniparental inheritance (Bivalvia: Unionida).</title>
        <authorList>
            <person name="Smith C.H."/>
        </authorList>
    </citation>
    <scope>NUCLEOTIDE SEQUENCE</scope>
    <source>
        <strain evidence="1">CHS0354</strain>
        <tissue evidence="1">Mantle</tissue>
    </source>
</reference>
<gene>
    <name evidence="1" type="ORF">CHS0354_023003</name>
</gene>
<organism evidence="1 2">
    <name type="scientific">Potamilus streckersoni</name>
    <dbReference type="NCBI Taxonomy" id="2493646"/>
    <lineage>
        <taxon>Eukaryota</taxon>
        <taxon>Metazoa</taxon>
        <taxon>Spiralia</taxon>
        <taxon>Lophotrochozoa</taxon>
        <taxon>Mollusca</taxon>
        <taxon>Bivalvia</taxon>
        <taxon>Autobranchia</taxon>
        <taxon>Heteroconchia</taxon>
        <taxon>Palaeoheterodonta</taxon>
        <taxon>Unionida</taxon>
        <taxon>Unionoidea</taxon>
        <taxon>Unionidae</taxon>
        <taxon>Ambleminae</taxon>
        <taxon>Lampsilini</taxon>
        <taxon>Potamilus</taxon>
    </lineage>
</organism>
<sequence>MVIIKLPAAFLASPKSTSTCISNFEKRQSDSCAFHDSGIIDGCRQHGGQCTVILPSTVIIDLTALH</sequence>